<gene>
    <name evidence="3" type="ORF">M408DRAFT_25934</name>
</gene>
<keyword evidence="4" id="KW-1185">Reference proteome</keyword>
<proteinExistence type="predicted"/>
<dbReference type="InterPro" id="IPR013830">
    <property type="entry name" value="SGNH_hydro"/>
</dbReference>
<protein>
    <recommendedName>
        <fullName evidence="2">SGNH hydrolase-type esterase domain-containing protein</fullName>
    </recommendedName>
</protein>
<evidence type="ECO:0000259" key="2">
    <source>
        <dbReference type="Pfam" id="PF13472"/>
    </source>
</evidence>
<reference evidence="4" key="2">
    <citation type="submission" date="2015-01" db="EMBL/GenBank/DDBJ databases">
        <title>Evolutionary Origins and Diversification of the Mycorrhizal Mutualists.</title>
        <authorList>
            <consortium name="DOE Joint Genome Institute"/>
            <consortium name="Mycorrhizal Genomics Consortium"/>
            <person name="Kohler A."/>
            <person name="Kuo A."/>
            <person name="Nagy L.G."/>
            <person name="Floudas D."/>
            <person name="Copeland A."/>
            <person name="Barry K.W."/>
            <person name="Cichocki N."/>
            <person name="Veneault-Fourrey C."/>
            <person name="LaButti K."/>
            <person name="Lindquist E.A."/>
            <person name="Lipzen A."/>
            <person name="Lundell T."/>
            <person name="Morin E."/>
            <person name="Murat C."/>
            <person name="Riley R."/>
            <person name="Ohm R."/>
            <person name="Sun H."/>
            <person name="Tunlid A."/>
            <person name="Henrissat B."/>
            <person name="Grigoriev I.V."/>
            <person name="Hibbett D.S."/>
            <person name="Martin F."/>
        </authorList>
    </citation>
    <scope>NUCLEOTIDE SEQUENCE [LARGE SCALE GENOMIC DNA]</scope>
    <source>
        <strain evidence="4">MAFF 305830</strain>
    </source>
</reference>
<dbReference type="InterPro" id="IPR036514">
    <property type="entry name" value="SGNH_hydro_sf"/>
</dbReference>
<dbReference type="PANTHER" id="PTHR37834">
    <property type="entry name" value="GDSL-LIKE LIPASE/ACYLHYDROLASE DOMAIN PROTEIN (AFU_ORTHOLOGUE AFUA_2G00620)"/>
    <property type="match status" value="1"/>
</dbReference>
<evidence type="ECO:0000313" key="3">
    <source>
        <dbReference type="EMBL" id="KIM25821.1"/>
    </source>
</evidence>
<dbReference type="HOGENOM" id="CLU_867551_0_0_1"/>
<evidence type="ECO:0000313" key="4">
    <source>
        <dbReference type="Proteomes" id="UP000054097"/>
    </source>
</evidence>
<dbReference type="EMBL" id="KN824311">
    <property type="protein sequence ID" value="KIM25821.1"/>
    <property type="molecule type" value="Genomic_DNA"/>
</dbReference>
<dbReference type="Gene3D" id="3.40.50.1110">
    <property type="entry name" value="SGNH hydrolase"/>
    <property type="match status" value="1"/>
</dbReference>
<keyword evidence="1" id="KW-0732">Signal</keyword>
<dbReference type="OrthoDB" id="426133at2759"/>
<dbReference type="SUPFAM" id="SSF52266">
    <property type="entry name" value="SGNH hydrolase"/>
    <property type="match status" value="1"/>
</dbReference>
<dbReference type="Pfam" id="PF13472">
    <property type="entry name" value="Lipase_GDSL_2"/>
    <property type="match status" value="1"/>
</dbReference>
<dbReference type="AlphaFoldDB" id="A0A0C3B2R9"/>
<dbReference type="PANTHER" id="PTHR37834:SF2">
    <property type="entry name" value="ESTERASE, SGNH HYDROLASE-TYPE"/>
    <property type="match status" value="1"/>
</dbReference>
<feature type="chain" id="PRO_5002161367" description="SGNH hydrolase-type esterase domain-containing protein" evidence="1">
    <location>
        <begin position="22"/>
        <end position="371"/>
    </location>
</feature>
<dbReference type="Proteomes" id="UP000054097">
    <property type="component" value="Unassembled WGS sequence"/>
</dbReference>
<feature type="domain" description="SGNH hydrolase-type esterase" evidence="2">
    <location>
        <begin position="154"/>
        <end position="345"/>
    </location>
</feature>
<feature type="signal peptide" evidence="1">
    <location>
        <begin position="1"/>
        <end position="21"/>
    </location>
</feature>
<sequence>MKSFVTAFVASVLAGVGIVNAASPKVIYPNNPLIWYHGRWDSGYGSWWPGTGFNLHVENLSSLSLQLGPNTTSPSVNIGVSVNYGEWATVAVQNGTNVIPLSGNSTVTDSSRPTSTVVRINVQAPENNIYLEKIILNSGARLLRYTPSKLAFQFIGDSLSSGYLLPNLIDGAWPIQISDYFKAEPQTTVQPGACLTDILCWGNVHGISYQFFQLEATSYYYNANHNYTTDWDFRRDYRPTHIFFQAGTNDNYWKVNATEIHTQYDEFFTKLRRLYPRQPIFALTTWGYPNEDGTYAYFYEGVLEDVVANKRANGDSNIFLVNTRGWVAFDDVYEDRTHLNPQGSAKLAAHLEDWLKNWGLQPQAKWPTTTC</sequence>
<evidence type="ECO:0000256" key="1">
    <source>
        <dbReference type="SAM" id="SignalP"/>
    </source>
</evidence>
<dbReference type="InterPro" id="IPR052762">
    <property type="entry name" value="PCW_deacetylase/CE"/>
</dbReference>
<accession>A0A0C3B2R9</accession>
<reference evidence="3 4" key="1">
    <citation type="submission" date="2014-04" db="EMBL/GenBank/DDBJ databases">
        <authorList>
            <consortium name="DOE Joint Genome Institute"/>
            <person name="Kuo A."/>
            <person name="Zuccaro A."/>
            <person name="Kohler A."/>
            <person name="Nagy L.G."/>
            <person name="Floudas D."/>
            <person name="Copeland A."/>
            <person name="Barry K.W."/>
            <person name="Cichocki N."/>
            <person name="Veneault-Fourrey C."/>
            <person name="LaButti K."/>
            <person name="Lindquist E.A."/>
            <person name="Lipzen A."/>
            <person name="Lundell T."/>
            <person name="Morin E."/>
            <person name="Murat C."/>
            <person name="Sun H."/>
            <person name="Tunlid A."/>
            <person name="Henrissat B."/>
            <person name="Grigoriev I.V."/>
            <person name="Hibbett D.S."/>
            <person name="Martin F."/>
            <person name="Nordberg H.P."/>
            <person name="Cantor M.N."/>
            <person name="Hua S.X."/>
        </authorList>
    </citation>
    <scope>NUCLEOTIDE SEQUENCE [LARGE SCALE GENOMIC DNA]</scope>
    <source>
        <strain evidence="3 4">MAFF 305830</strain>
    </source>
</reference>
<organism evidence="3 4">
    <name type="scientific">Serendipita vermifera MAFF 305830</name>
    <dbReference type="NCBI Taxonomy" id="933852"/>
    <lineage>
        <taxon>Eukaryota</taxon>
        <taxon>Fungi</taxon>
        <taxon>Dikarya</taxon>
        <taxon>Basidiomycota</taxon>
        <taxon>Agaricomycotina</taxon>
        <taxon>Agaricomycetes</taxon>
        <taxon>Sebacinales</taxon>
        <taxon>Serendipitaceae</taxon>
        <taxon>Serendipita</taxon>
    </lineage>
</organism>
<name>A0A0C3B2R9_SERVB</name>